<reference evidence="2" key="1">
    <citation type="journal article" date="2019" name="Int. J. Syst. Evol. Microbiol.">
        <title>The Global Catalogue of Microorganisms (GCM) 10K type strain sequencing project: providing services to taxonomists for standard genome sequencing and annotation.</title>
        <authorList>
            <consortium name="The Broad Institute Genomics Platform"/>
            <consortium name="The Broad Institute Genome Sequencing Center for Infectious Disease"/>
            <person name="Wu L."/>
            <person name="Ma J."/>
        </authorList>
    </citation>
    <scope>NUCLEOTIDE SEQUENCE [LARGE SCALE GENOMIC DNA]</scope>
    <source>
        <strain evidence="2">JCM 17459</strain>
    </source>
</reference>
<protein>
    <submittedName>
        <fullName evidence="1">Uncharacterized protein</fullName>
    </submittedName>
</protein>
<name>A0ABP8EYP7_9MICO</name>
<accession>A0ABP8EYP7</accession>
<evidence type="ECO:0000313" key="1">
    <source>
        <dbReference type="EMBL" id="GAA4289115.1"/>
    </source>
</evidence>
<comment type="caution">
    <text evidence="1">The sequence shown here is derived from an EMBL/GenBank/DDBJ whole genome shotgun (WGS) entry which is preliminary data.</text>
</comment>
<organism evidence="1 2">
    <name type="scientific">Georgenia daeguensis</name>
    <dbReference type="NCBI Taxonomy" id="908355"/>
    <lineage>
        <taxon>Bacteria</taxon>
        <taxon>Bacillati</taxon>
        <taxon>Actinomycetota</taxon>
        <taxon>Actinomycetes</taxon>
        <taxon>Micrococcales</taxon>
        <taxon>Bogoriellaceae</taxon>
        <taxon>Georgenia</taxon>
    </lineage>
</organism>
<proteinExistence type="predicted"/>
<keyword evidence="2" id="KW-1185">Reference proteome</keyword>
<gene>
    <name evidence="1" type="ORF">GCM10022262_34760</name>
</gene>
<dbReference type="Proteomes" id="UP001499841">
    <property type="component" value="Unassembled WGS sequence"/>
</dbReference>
<dbReference type="EMBL" id="BAABBA010000022">
    <property type="protein sequence ID" value="GAA4289115.1"/>
    <property type="molecule type" value="Genomic_DNA"/>
</dbReference>
<sequence>MRPAKPFEGDLVRGDLRPIQPRNVRPKMGAVRSAALLNLVALRKSSVRKLTAGAVSAHARQCRTGTGVLARFLAVVGRDGVSQVLGEVQRVPDQR</sequence>
<evidence type="ECO:0000313" key="2">
    <source>
        <dbReference type="Proteomes" id="UP001499841"/>
    </source>
</evidence>